<evidence type="ECO:0000313" key="2">
    <source>
        <dbReference type="Proteomes" id="UP000008952"/>
    </source>
</evidence>
<organism evidence="1 2">
    <name type="scientific">Bartonella tamiae Th239</name>
    <dbReference type="NCBI Taxonomy" id="1094558"/>
    <lineage>
        <taxon>Bacteria</taxon>
        <taxon>Pseudomonadati</taxon>
        <taxon>Pseudomonadota</taxon>
        <taxon>Alphaproteobacteria</taxon>
        <taxon>Hyphomicrobiales</taxon>
        <taxon>Bartonellaceae</taxon>
        <taxon>Bartonella</taxon>
    </lineage>
</organism>
<dbReference type="RefSeq" id="WP_008040006.1">
    <property type="nucleotide sequence ID" value="NZ_JH725147.1"/>
</dbReference>
<sequence length="172" mass="19834">MAQSSSAMREPTMDEILTSIREIIEENTAQDKEYLANQKDHHMNKTKAVNDDFQQDQYDSLSVDDAMEALAARIGLALDPELDSFRLKNQQSYSRRVSDNDSHFEIDSLNEKQKFHSKTTDESSFVKNVETIAEEDLRKVLNGWMEKQLPILVEKIVREEVIKALRGYYTSA</sequence>
<evidence type="ECO:0008006" key="3">
    <source>
        <dbReference type="Google" id="ProtNLM"/>
    </source>
</evidence>
<dbReference type="eggNOG" id="COG3827">
    <property type="taxonomic scope" value="Bacteria"/>
</dbReference>
<gene>
    <name evidence="1" type="ORF">ME5_01551</name>
</gene>
<reference evidence="1 2" key="1">
    <citation type="submission" date="2012-03" db="EMBL/GenBank/DDBJ databases">
        <title>The Genome Sequence of Bartonella tamiae Th239.</title>
        <authorList>
            <consortium name="The Broad Institute Genome Sequencing Platform"/>
            <consortium name="The Broad Institute Genome Sequencing Center for Infectious Disease"/>
            <person name="Feldgarden M."/>
            <person name="Kirby J."/>
            <person name="Kosoy M."/>
            <person name="Birtles R."/>
            <person name="Probert W.S."/>
            <person name="Chiaraviglio L."/>
            <person name="Young S.K."/>
            <person name="Zeng Q."/>
            <person name="Gargeya S."/>
            <person name="Fitzgerald M."/>
            <person name="Haas B."/>
            <person name="Abouelleil A."/>
            <person name="Alvarado L."/>
            <person name="Arachchi H.M."/>
            <person name="Berlin A."/>
            <person name="Chapman S.B."/>
            <person name="Gearin G."/>
            <person name="Goldberg J."/>
            <person name="Griggs A."/>
            <person name="Gujja S."/>
            <person name="Hansen M."/>
            <person name="Heiman D."/>
            <person name="Howarth C."/>
            <person name="Larimer J."/>
            <person name="Lui A."/>
            <person name="MacDonald P.J.P."/>
            <person name="McCowen C."/>
            <person name="Montmayeur A."/>
            <person name="Murphy C."/>
            <person name="Neiman D."/>
            <person name="Pearson M."/>
            <person name="Priest M."/>
            <person name="Roberts A."/>
            <person name="Saif S."/>
            <person name="Shea T."/>
            <person name="Sisk P."/>
            <person name="Stolte C."/>
            <person name="Sykes S."/>
            <person name="Wortman J."/>
            <person name="Nusbaum C."/>
            <person name="Birren B."/>
        </authorList>
    </citation>
    <scope>NUCLEOTIDE SEQUENCE [LARGE SCALE GENOMIC DNA]</scope>
    <source>
        <strain evidence="1 2">Th239</strain>
    </source>
</reference>
<evidence type="ECO:0000313" key="1">
    <source>
        <dbReference type="EMBL" id="EJF89000.1"/>
    </source>
</evidence>
<dbReference type="PATRIC" id="fig|1094558.3.peg.1651"/>
<proteinExistence type="predicted"/>
<dbReference type="STRING" id="1094558.ME5_01551"/>
<dbReference type="InterPro" id="IPR019632">
    <property type="entry name" value="DUF2497"/>
</dbReference>
<dbReference type="EMBL" id="AIMB01000008">
    <property type="protein sequence ID" value="EJF89000.1"/>
    <property type="molecule type" value="Genomic_DNA"/>
</dbReference>
<dbReference type="Proteomes" id="UP000008952">
    <property type="component" value="Unassembled WGS sequence"/>
</dbReference>
<comment type="caution">
    <text evidence="1">The sequence shown here is derived from an EMBL/GenBank/DDBJ whole genome shotgun (WGS) entry which is preliminary data.</text>
</comment>
<name>J1JWP0_9HYPH</name>
<keyword evidence="2" id="KW-1185">Reference proteome</keyword>
<dbReference type="OrthoDB" id="7189469at2"/>
<dbReference type="AlphaFoldDB" id="J1JWP0"/>
<accession>J1JWP0</accession>
<dbReference type="Pfam" id="PF10691">
    <property type="entry name" value="DUF2497"/>
    <property type="match status" value="1"/>
</dbReference>
<protein>
    <recommendedName>
        <fullName evidence="3">DUF2497 domain-containing protein</fullName>
    </recommendedName>
</protein>
<dbReference type="HOGENOM" id="CLU_1438478_0_0_5"/>